<evidence type="ECO:0000256" key="4">
    <source>
        <dbReference type="ARBA" id="ARBA00023002"/>
    </source>
</evidence>
<comment type="caution">
    <text evidence="8">The sequence shown here is derived from an EMBL/GenBank/DDBJ whole genome shotgun (WGS) entry which is preliminary data.</text>
</comment>
<feature type="domain" description="Transketolase-like pyrimidine-binding" evidence="7">
    <location>
        <begin position="335"/>
        <end position="510"/>
    </location>
</feature>
<dbReference type="InterPro" id="IPR009014">
    <property type="entry name" value="Transketo_C/PFOR_II"/>
</dbReference>
<evidence type="ECO:0000313" key="8">
    <source>
        <dbReference type="EMBL" id="RHW28431.1"/>
    </source>
</evidence>
<dbReference type="AlphaFoldDB" id="A0A417Y7E8"/>
<proteinExistence type="predicted"/>
<evidence type="ECO:0000256" key="3">
    <source>
        <dbReference type="ARBA" id="ARBA00022532"/>
    </source>
</evidence>
<dbReference type="SMART" id="SM00861">
    <property type="entry name" value="Transket_pyr"/>
    <property type="match status" value="1"/>
</dbReference>
<name>A0A417Y7E8_9ACTN</name>
<dbReference type="OrthoDB" id="9766715at2"/>
<dbReference type="GO" id="GO:0004149">
    <property type="term" value="F:dihydrolipoyllysine-residue succinyltransferase activity"/>
    <property type="evidence" value="ECO:0007669"/>
    <property type="project" value="UniProtKB-EC"/>
</dbReference>
<dbReference type="EMBL" id="QXGH01000010">
    <property type="protein sequence ID" value="RHW28431.1"/>
    <property type="molecule type" value="Genomic_DNA"/>
</dbReference>
<dbReference type="CDD" id="cd02000">
    <property type="entry name" value="TPP_E1_PDC_ADC_BCADC"/>
    <property type="match status" value="1"/>
</dbReference>
<evidence type="ECO:0000256" key="2">
    <source>
        <dbReference type="ARBA" id="ARBA00012945"/>
    </source>
</evidence>
<dbReference type="SUPFAM" id="SSF52922">
    <property type="entry name" value="TK C-terminal domain-like"/>
    <property type="match status" value="1"/>
</dbReference>
<dbReference type="Pfam" id="PF02780">
    <property type="entry name" value="Transketolase_C"/>
    <property type="match status" value="1"/>
</dbReference>
<dbReference type="Proteomes" id="UP000283644">
    <property type="component" value="Unassembled WGS sequence"/>
</dbReference>
<keyword evidence="3" id="KW-0816">Tricarboxylic acid cycle</keyword>
<protein>
    <recommendedName>
        <fullName evidence="2">dihydrolipoyllysine-residue succinyltransferase</fullName>
        <ecNumber evidence="2">2.3.1.61</ecNumber>
    </recommendedName>
</protein>
<keyword evidence="9" id="KW-1185">Reference proteome</keyword>
<comment type="cofactor">
    <cofactor evidence="1">
        <name>thiamine diphosphate</name>
        <dbReference type="ChEBI" id="CHEBI:58937"/>
    </cofactor>
</comment>
<dbReference type="FunFam" id="3.40.50.920:FF:000001">
    <property type="entry name" value="Pyruvate dehydrogenase E1 beta subunit"/>
    <property type="match status" value="1"/>
</dbReference>
<organism evidence="8 9">
    <name type="scientific">Nocardioides immobilis</name>
    <dbReference type="NCBI Taxonomy" id="2049295"/>
    <lineage>
        <taxon>Bacteria</taxon>
        <taxon>Bacillati</taxon>
        <taxon>Actinomycetota</taxon>
        <taxon>Actinomycetes</taxon>
        <taxon>Propionibacteriales</taxon>
        <taxon>Nocardioidaceae</taxon>
        <taxon>Nocardioides</taxon>
    </lineage>
</organism>
<evidence type="ECO:0000256" key="5">
    <source>
        <dbReference type="ARBA" id="ARBA00023052"/>
    </source>
</evidence>
<dbReference type="Gene3D" id="3.40.50.920">
    <property type="match status" value="1"/>
</dbReference>
<keyword evidence="5" id="KW-0786">Thiamine pyrophosphate</keyword>
<accession>A0A417Y7E8</accession>
<dbReference type="InterPro" id="IPR001017">
    <property type="entry name" value="DH_E1"/>
</dbReference>
<dbReference type="GO" id="GO:0006099">
    <property type="term" value="P:tricarboxylic acid cycle"/>
    <property type="evidence" value="ECO:0007669"/>
    <property type="project" value="UniProtKB-KW"/>
</dbReference>
<gene>
    <name evidence="8" type="ORF">D0Z08_05610</name>
</gene>
<comment type="catalytic activity">
    <reaction evidence="6">
        <text>N(6)-[(R)-lipoyl]-L-lysyl-[protein] + 2-oxoglutarate + H(+) = N(6)-[(R)-S(8)-succinyldihydrolipoyl]-L-lysyl-[protein] + CO2</text>
        <dbReference type="Rhea" id="RHEA:12188"/>
        <dbReference type="Rhea" id="RHEA-COMP:10474"/>
        <dbReference type="Rhea" id="RHEA-COMP:20092"/>
        <dbReference type="ChEBI" id="CHEBI:15378"/>
        <dbReference type="ChEBI" id="CHEBI:16526"/>
        <dbReference type="ChEBI" id="CHEBI:16810"/>
        <dbReference type="ChEBI" id="CHEBI:83099"/>
        <dbReference type="ChEBI" id="CHEBI:83120"/>
        <dbReference type="EC" id="1.2.4.2"/>
    </reaction>
</comment>
<evidence type="ECO:0000313" key="9">
    <source>
        <dbReference type="Proteomes" id="UP000283644"/>
    </source>
</evidence>
<dbReference type="InterPro" id="IPR033248">
    <property type="entry name" value="Transketolase_C"/>
</dbReference>
<dbReference type="GO" id="GO:0000287">
    <property type="term" value="F:magnesium ion binding"/>
    <property type="evidence" value="ECO:0007669"/>
    <property type="project" value="UniProtKB-ARBA"/>
</dbReference>
<dbReference type="SUPFAM" id="SSF52518">
    <property type="entry name" value="Thiamin diphosphate-binding fold (THDP-binding)"/>
    <property type="match status" value="2"/>
</dbReference>
<dbReference type="CDD" id="cd07036">
    <property type="entry name" value="TPP_PYR_E1-PDHc-beta_like"/>
    <property type="match status" value="1"/>
</dbReference>
<dbReference type="InterPro" id="IPR005475">
    <property type="entry name" value="Transketolase-like_Pyr-bd"/>
</dbReference>
<evidence type="ECO:0000256" key="6">
    <source>
        <dbReference type="ARBA" id="ARBA00051911"/>
    </source>
</evidence>
<reference evidence="8 9" key="1">
    <citation type="submission" date="2018-09" db="EMBL/GenBank/DDBJ databases">
        <title>Genome sequencing of Nocardioides immobilis CCTCC AB 2017083 for comparison to Nocardioides silvaticus.</title>
        <authorList>
            <person name="Li C."/>
            <person name="Wang G."/>
        </authorList>
    </citation>
    <scope>NUCLEOTIDE SEQUENCE [LARGE SCALE GENOMIC DNA]</scope>
    <source>
        <strain evidence="8 9">CCTCC AB 2017083</strain>
    </source>
</reference>
<evidence type="ECO:0000256" key="1">
    <source>
        <dbReference type="ARBA" id="ARBA00001964"/>
    </source>
</evidence>
<keyword evidence="4" id="KW-0560">Oxidoreductase</keyword>
<dbReference type="Gene3D" id="3.40.50.970">
    <property type="match status" value="2"/>
</dbReference>
<dbReference type="Pfam" id="PF02779">
    <property type="entry name" value="Transket_pyr"/>
    <property type="match status" value="1"/>
</dbReference>
<evidence type="ECO:0000259" key="7">
    <source>
        <dbReference type="SMART" id="SM00861"/>
    </source>
</evidence>
<dbReference type="EC" id="2.3.1.61" evidence="2"/>
<sequence>MLMSYELTPNDTYRRMAYIRAFEEQVLELGREGEVVGSVHLALGQEAIPVGAMAALEAQDRVLATYRGHGWALACGSDPRGLMAEIAQREAGVNGGRAGSPMLSDPDVGFLGENSIIGAHLPIGTGVALASQIAGETRVVIVSLGDGAMNQGSTTEAMIFAAAKNLPVIFLCENNGWSEMTPIGTTTRGEHLARRGQGLCIESVIVDGGDPVAVCEAVSGAAEQCRRGEGPVLLECKTVRLSGHYNKDIQHYRGQDDIDAAAEEDPLLRMREMGAISAEEAATIEAEVKAEVAHLAEEVRGLSAPSADTALSHLYGPDPAGGLAGAEGDVNVKEIPYFRAVNEALRWAMTNCPEVIVYGEDVGVAGGIFGVTRGLQKEFGSERVFDTPIAEAAILGSAVGAAMHGLRPVVEIMWADFVFVALDQIVNQAANVRYVNRSKLSAPLVVRMQQGFTPGSCAQHSQSIEAILSHIPGIKVGMPSTPQDAYAMTLAAINDPDPVVQIEHRAMYQNTGEVRLGSPSELARGARVQRDGSDVAIISWGSMVGASLEAAEILAGEGIEALVLDLRWLRPLDDEAIASAVRRAGGHVLVVHEAVLTGGFGAEIAARIAERHFETLAGPVHRLATPDVRMPSAPNLQQVLIPNASDVADLVRKLLGR</sequence>
<dbReference type="PANTHER" id="PTHR43257:SF2">
    <property type="entry name" value="PYRUVATE DEHYDROGENASE E1 COMPONENT SUBUNIT BETA"/>
    <property type="match status" value="1"/>
</dbReference>
<dbReference type="Pfam" id="PF00676">
    <property type="entry name" value="E1_dh"/>
    <property type="match status" value="1"/>
</dbReference>
<dbReference type="FunFam" id="3.40.50.970:FF:000001">
    <property type="entry name" value="Pyruvate dehydrogenase E1 beta subunit"/>
    <property type="match status" value="1"/>
</dbReference>
<dbReference type="PANTHER" id="PTHR43257">
    <property type="entry name" value="PYRUVATE DEHYDROGENASE E1 COMPONENT BETA SUBUNIT"/>
    <property type="match status" value="1"/>
</dbReference>
<dbReference type="GO" id="GO:0004591">
    <property type="term" value="F:oxoglutarate dehydrogenase (succinyl-transferring) activity"/>
    <property type="evidence" value="ECO:0007669"/>
    <property type="project" value="UniProtKB-EC"/>
</dbReference>
<dbReference type="InterPro" id="IPR029061">
    <property type="entry name" value="THDP-binding"/>
</dbReference>